<evidence type="ECO:0000259" key="2">
    <source>
        <dbReference type="Pfam" id="PF16927"/>
    </source>
</evidence>
<organism evidence="3 4">
    <name type="scientific">Leptospira inadai serovar Lyme</name>
    <dbReference type="NCBI Taxonomy" id="293084"/>
    <lineage>
        <taxon>Bacteria</taxon>
        <taxon>Pseudomonadati</taxon>
        <taxon>Spirochaetota</taxon>
        <taxon>Spirochaetia</taxon>
        <taxon>Leptospirales</taxon>
        <taxon>Leptospiraceae</taxon>
        <taxon>Leptospira</taxon>
    </lineage>
</organism>
<comment type="caution">
    <text evidence="3">The sequence shown here is derived from an EMBL/GenBank/DDBJ whole genome shotgun (WGS) entry which is preliminary data.</text>
</comment>
<feature type="transmembrane region" description="Helical" evidence="1">
    <location>
        <begin position="168"/>
        <end position="191"/>
    </location>
</feature>
<dbReference type="Pfam" id="PF16927">
    <property type="entry name" value="HisKA_7TM"/>
    <property type="match status" value="1"/>
</dbReference>
<reference evidence="3" key="1">
    <citation type="submission" date="2018-01" db="EMBL/GenBank/DDBJ databases">
        <title>Genomic characterization of Leptospira inadai serogroup Lyme isolated from captured rat in Brazil and comparative analysis with human reference strain.</title>
        <authorList>
            <person name="Moreno L.Z."/>
            <person name="Loureiro A.P."/>
            <person name="Miraglia F."/>
            <person name="Kremer F.S."/>
            <person name="Eslabao M.R."/>
            <person name="Dellagostin O.A."/>
            <person name="Lilenbaum W."/>
            <person name="Moreno A.M."/>
        </authorList>
    </citation>
    <scope>NUCLEOTIDE SEQUENCE [LARGE SCALE GENOMIC DNA]</scope>
    <source>
        <strain evidence="3">M34/99</strain>
    </source>
</reference>
<dbReference type="Proteomes" id="UP000094669">
    <property type="component" value="Unassembled WGS sequence"/>
</dbReference>
<dbReference type="EMBL" id="MCRM02000015">
    <property type="protein sequence ID" value="PNV74308.1"/>
    <property type="molecule type" value="Genomic_DNA"/>
</dbReference>
<sequence length="305" mass="34955">MNLPSIICFVVAVYILVIGFYVFFFKEIVTQTQKYFLLFCLSISAWLFWFAIRPYFPKGLMAAAANWTTFPAILIPFSFYCCAKSYVNSDFRPSKKIVLLNIAIVAFLLYRAATSQMVEYIGHNETGGVVYTPTYSYHIFILYSVVLVLFSLKFIANRALKGSGQERVNATIFVAGCTFGLLSAITFIYILPLFGIFIQYLTSVGMFVTISVWAIVILQYDAFELKTYSVTTEEIPIPIRPVNKIYRIIFRFLEPKVYNEKRNKAGAELVLSILNYYVTMARVFPDREPIQIAKLVADKYSENLR</sequence>
<proteinExistence type="predicted"/>
<keyword evidence="1" id="KW-0472">Membrane</keyword>
<feature type="transmembrane region" description="Helical" evidence="1">
    <location>
        <begin position="197"/>
        <end position="218"/>
    </location>
</feature>
<evidence type="ECO:0000256" key="1">
    <source>
        <dbReference type="SAM" id="Phobius"/>
    </source>
</evidence>
<dbReference type="InterPro" id="IPR031621">
    <property type="entry name" value="HisKA_7TM"/>
</dbReference>
<feature type="domain" description="Histidine kinase N-terminal 7TM region" evidence="2">
    <location>
        <begin position="9"/>
        <end position="225"/>
    </location>
</feature>
<evidence type="ECO:0000313" key="3">
    <source>
        <dbReference type="EMBL" id="PNV74308.1"/>
    </source>
</evidence>
<accession>A0ABX4YGE0</accession>
<feature type="transmembrane region" description="Helical" evidence="1">
    <location>
        <begin position="98"/>
        <end position="115"/>
    </location>
</feature>
<keyword evidence="4" id="KW-1185">Reference proteome</keyword>
<feature type="transmembrane region" description="Helical" evidence="1">
    <location>
        <begin position="135"/>
        <end position="156"/>
    </location>
</feature>
<dbReference type="RefSeq" id="WP_010420317.1">
    <property type="nucleotide sequence ID" value="NZ_MCRM02000015.1"/>
</dbReference>
<name>A0ABX4YGE0_9LEPT</name>
<keyword evidence="1" id="KW-0812">Transmembrane</keyword>
<evidence type="ECO:0000313" key="4">
    <source>
        <dbReference type="Proteomes" id="UP000094669"/>
    </source>
</evidence>
<protein>
    <recommendedName>
        <fullName evidence="2">Histidine kinase N-terminal 7TM region domain-containing protein</fullName>
    </recommendedName>
</protein>
<feature type="transmembrane region" description="Helical" evidence="1">
    <location>
        <begin position="64"/>
        <end position="86"/>
    </location>
</feature>
<gene>
    <name evidence="3" type="ORF">BES34_014070</name>
</gene>
<feature type="transmembrane region" description="Helical" evidence="1">
    <location>
        <begin position="6"/>
        <end position="23"/>
    </location>
</feature>
<dbReference type="NCBIfam" id="NF047679">
    <property type="entry name" value="LIC10906_fam"/>
    <property type="match status" value="1"/>
</dbReference>
<feature type="transmembrane region" description="Helical" evidence="1">
    <location>
        <begin position="35"/>
        <end position="52"/>
    </location>
</feature>
<keyword evidence="1" id="KW-1133">Transmembrane helix</keyword>